<feature type="transmembrane region" description="Helical" evidence="10">
    <location>
        <begin position="168"/>
        <end position="187"/>
    </location>
</feature>
<feature type="transmembrane region" description="Helical" evidence="10">
    <location>
        <begin position="362"/>
        <end position="382"/>
    </location>
</feature>
<feature type="region of interest" description="Disordered" evidence="9">
    <location>
        <begin position="1"/>
        <end position="25"/>
    </location>
</feature>
<protein>
    <recommendedName>
        <fullName evidence="13">Transmembrane protein</fullName>
    </recommendedName>
</protein>
<keyword evidence="7 10" id="KW-1133">Transmembrane helix</keyword>
<evidence type="ECO:0008006" key="13">
    <source>
        <dbReference type="Google" id="ProtNLM"/>
    </source>
</evidence>
<feature type="transmembrane region" description="Helical" evidence="10">
    <location>
        <begin position="199"/>
        <end position="217"/>
    </location>
</feature>
<evidence type="ECO:0000256" key="5">
    <source>
        <dbReference type="ARBA" id="ARBA00022692"/>
    </source>
</evidence>
<dbReference type="GO" id="GO:0005774">
    <property type="term" value="C:vacuolar membrane"/>
    <property type="evidence" value="ECO:0007669"/>
    <property type="project" value="UniProtKB-SubCell"/>
</dbReference>
<dbReference type="GO" id="GO:0006865">
    <property type="term" value="P:amino acid transport"/>
    <property type="evidence" value="ECO:0007669"/>
    <property type="project" value="UniProtKB-KW"/>
</dbReference>
<dbReference type="EMBL" id="AJWJ01000017">
    <property type="protein sequence ID" value="KAF2077851.1"/>
    <property type="molecule type" value="Genomic_DNA"/>
</dbReference>
<dbReference type="GO" id="GO:0042910">
    <property type="term" value="F:xenobiotic transmembrane transporter activity"/>
    <property type="evidence" value="ECO:0007669"/>
    <property type="project" value="InterPro"/>
</dbReference>
<comment type="caution">
    <text evidence="11">The sequence shown here is derived from an EMBL/GenBank/DDBJ whole genome shotgun (WGS) entry which is preliminary data.</text>
</comment>
<evidence type="ECO:0000313" key="11">
    <source>
        <dbReference type="EMBL" id="KAF2077851.1"/>
    </source>
</evidence>
<evidence type="ECO:0000256" key="6">
    <source>
        <dbReference type="ARBA" id="ARBA00022970"/>
    </source>
</evidence>
<evidence type="ECO:0000256" key="1">
    <source>
        <dbReference type="ARBA" id="ARBA00004128"/>
    </source>
</evidence>
<evidence type="ECO:0000256" key="3">
    <source>
        <dbReference type="ARBA" id="ARBA00022448"/>
    </source>
</evidence>
<dbReference type="InterPro" id="IPR013936">
    <property type="entry name" value="CRT-like"/>
</dbReference>
<keyword evidence="3" id="KW-0813">Transport</keyword>
<feature type="transmembrane region" description="Helical" evidence="10">
    <location>
        <begin position="84"/>
        <end position="101"/>
    </location>
</feature>
<gene>
    <name evidence="11" type="ORF">CYY_000813</name>
</gene>
<sequence length="454" mass="49929">MGQDEKKSLLANQDGGQDDVEISSGEGKKKSLRDYIPKLSKESITILIYVVLYITCGVINSVLLKQVMNTFSNYGFFLNQLTNFGYIPIFGVAVAYKMFFTNDIPKETRQFPLYKFLIMGALDAVTGYFVVIGGISTSGPLQQLLNQAIIPITMLVSFFILKERYSWIQLVGAVVIVGGVVTSLIPSLTGGGNSGNKPFWNFFYLISIIPYAFSNVYKDIGFKAVDDMDVWYLQYWDCVFQSIIGTILFPINAALPPPATIPFNSIGPSLKNGSLCLAGHNNILATDSTCGPLTTDPMPCDNCHNAWIIILVYMTINVIYNVFILLVIKYAGATVFSIANTLRLPLTNIVFSLKFIMGKQVVPFSGLSIAGLIIILGGLTTYRVGSTIKAKKAGATEQVRFIPGMGPAGVEGIVPIRKKFIEPKSQEHLRKQFFGKLGINIPEDRYNKAHINDA</sequence>
<evidence type="ECO:0000256" key="2">
    <source>
        <dbReference type="ARBA" id="ARBA00006690"/>
    </source>
</evidence>
<comment type="subcellular location">
    <subcellularLocation>
        <location evidence="1">Vacuole membrane</location>
        <topology evidence="1">Multi-pass membrane protein</topology>
    </subcellularLocation>
</comment>
<dbReference type="Pfam" id="PF08627">
    <property type="entry name" value="CRT-like"/>
    <property type="match status" value="1"/>
</dbReference>
<feature type="transmembrane region" description="Helical" evidence="10">
    <location>
        <begin position="113"/>
        <end position="132"/>
    </location>
</feature>
<evidence type="ECO:0000313" key="12">
    <source>
        <dbReference type="Proteomes" id="UP000695562"/>
    </source>
</evidence>
<comment type="similarity">
    <text evidence="2">Belongs to the CRT-like transporter family.</text>
</comment>
<feature type="transmembrane region" description="Helical" evidence="10">
    <location>
        <begin position="306"/>
        <end position="328"/>
    </location>
</feature>
<dbReference type="Proteomes" id="UP000695562">
    <property type="component" value="Unassembled WGS sequence"/>
</dbReference>
<organism evidence="11 12">
    <name type="scientific">Polysphondylium violaceum</name>
    <dbReference type="NCBI Taxonomy" id="133409"/>
    <lineage>
        <taxon>Eukaryota</taxon>
        <taxon>Amoebozoa</taxon>
        <taxon>Evosea</taxon>
        <taxon>Eumycetozoa</taxon>
        <taxon>Dictyostelia</taxon>
        <taxon>Dictyosteliales</taxon>
        <taxon>Dictyosteliaceae</taxon>
        <taxon>Polysphondylium</taxon>
    </lineage>
</organism>
<dbReference type="AlphaFoldDB" id="A0A8J4UWT0"/>
<name>A0A8J4UWT0_9MYCE</name>
<keyword evidence="12" id="KW-1185">Reference proteome</keyword>
<evidence type="ECO:0000256" key="10">
    <source>
        <dbReference type="SAM" id="Phobius"/>
    </source>
</evidence>
<feature type="transmembrane region" description="Helical" evidence="10">
    <location>
        <begin position="144"/>
        <end position="161"/>
    </location>
</feature>
<dbReference type="InterPro" id="IPR037185">
    <property type="entry name" value="EmrE-like"/>
</dbReference>
<feature type="transmembrane region" description="Helical" evidence="10">
    <location>
        <begin position="238"/>
        <end position="255"/>
    </location>
</feature>
<evidence type="ECO:0000256" key="7">
    <source>
        <dbReference type="ARBA" id="ARBA00022989"/>
    </source>
</evidence>
<evidence type="ECO:0000256" key="4">
    <source>
        <dbReference type="ARBA" id="ARBA00022554"/>
    </source>
</evidence>
<keyword evidence="4" id="KW-0926">Vacuole</keyword>
<keyword evidence="6" id="KW-0029">Amino-acid transport</keyword>
<dbReference type="OrthoDB" id="416555at2759"/>
<evidence type="ECO:0000256" key="8">
    <source>
        <dbReference type="ARBA" id="ARBA00023136"/>
    </source>
</evidence>
<dbReference type="InterPro" id="IPR017258">
    <property type="entry name" value="Transprt_Chloroquine"/>
</dbReference>
<dbReference type="SUPFAM" id="SSF103481">
    <property type="entry name" value="Multidrug resistance efflux transporter EmrE"/>
    <property type="match status" value="1"/>
</dbReference>
<dbReference type="PANTHER" id="PTHR31326">
    <property type="entry name" value="PROTEIN CLT2, CHLOROPLASTIC"/>
    <property type="match status" value="1"/>
</dbReference>
<feature type="transmembrane region" description="Helical" evidence="10">
    <location>
        <begin position="335"/>
        <end position="356"/>
    </location>
</feature>
<dbReference type="PIRSF" id="PIRSF037671">
    <property type="entry name" value="Transprt_Chloroquine_res"/>
    <property type="match status" value="1"/>
</dbReference>
<accession>A0A8J4UWT0</accession>
<proteinExistence type="inferred from homology"/>
<reference evidence="11" key="1">
    <citation type="submission" date="2020-01" db="EMBL/GenBank/DDBJ databases">
        <title>Development of genomics and gene disruption for Polysphondylium violaceum indicates a role for the polyketide synthase stlB in stalk morphogenesis.</title>
        <authorList>
            <person name="Narita B."/>
            <person name="Kawabe Y."/>
            <person name="Kin K."/>
            <person name="Saito T."/>
            <person name="Gibbs R."/>
            <person name="Kuspa A."/>
            <person name="Muzny D."/>
            <person name="Queller D."/>
            <person name="Richards S."/>
            <person name="Strassman J."/>
            <person name="Sucgang R."/>
            <person name="Worley K."/>
            <person name="Schaap P."/>
        </authorList>
    </citation>
    <scope>NUCLEOTIDE SEQUENCE</scope>
    <source>
        <strain evidence="11">QSvi11</strain>
    </source>
</reference>
<dbReference type="PANTHER" id="PTHR31326:SF1">
    <property type="entry name" value="PROTEIN CLT2, CHLOROPLASTIC"/>
    <property type="match status" value="1"/>
</dbReference>
<feature type="transmembrane region" description="Helical" evidence="10">
    <location>
        <begin position="46"/>
        <end position="64"/>
    </location>
</feature>
<evidence type="ECO:0000256" key="9">
    <source>
        <dbReference type="SAM" id="MobiDB-lite"/>
    </source>
</evidence>
<keyword evidence="5 10" id="KW-0812">Transmembrane</keyword>
<keyword evidence="8 10" id="KW-0472">Membrane</keyword>